<reference evidence="2 3" key="1">
    <citation type="submission" date="2017-06" db="EMBL/GenBank/DDBJ databases">
        <title>Draft Genome Sequence of Natranaerobius trueperi halophilic, alkalithermophilic bacteria from soda lakes.</title>
        <authorList>
            <person name="Zhao B."/>
        </authorList>
    </citation>
    <scope>NUCLEOTIDE SEQUENCE [LARGE SCALE GENOMIC DNA]</scope>
    <source>
        <strain evidence="2 3">DSM 18760</strain>
    </source>
</reference>
<keyword evidence="1" id="KW-1133">Transmembrane helix</keyword>
<dbReference type="OrthoDB" id="9897306at2"/>
<organism evidence="2 3">
    <name type="scientific">Natranaerobius trueperi</name>
    <dbReference type="NCBI Taxonomy" id="759412"/>
    <lineage>
        <taxon>Bacteria</taxon>
        <taxon>Bacillati</taxon>
        <taxon>Bacillota</taxon>
        <taxon>Clostridia</taxon>
        <taxon>Natranaerobiales</taxon>
        <taxon>Natranaerobiaceae</taxon>
        <taxon>Natranaerobius</taxon>
    </lineage>
</organism>
<feature type="transmembrane region" description="Helical" evidence="1">
    <location>
        <begin position="42"/>
        <end position="65"/>
    </location>
</feature>
<name>A0A226BV17_9FIRM</name>
<sequence length="270" mass="31524">MKNPLLKYIIFLISIFPLMILVLLSMSLISDRDVLLSSEGQLGLVLFILLVLVLFMTYDFLRLILGKKEKVLKGVKGVLILFFVYGLLWLHGFSFNFGGIIPSDAEVIHTENLASDQVAVYEEEFIGEKAFETVRYSRPLGLFYMRVNNGLFTGFLSGKPVPITSNPDFIRRMETMDDEIFIFVKPFDDKIEYFLIGDFTEKHYTLEDAKQEAEHYILKRLNTKEYIVVVDKRENWKRSPGIIAFNEEKELVSGRLYESPYHKWPSYRWE</sequence>
<keyword evidence="1" id="KW-0812">Transmembrane</keyword>
<gene>
    <name evidence="2" type="ORF">CDO51_12585</name>
</gene>
<dbReference type="RefSeq" id="WP_089024574.1">
    <property type="nucleotide sequence ID" value="NZ_NIQC01000047.1"/>
</dbReference>
<keyword evidence="3" id="KW-1185">Reference proteome</keyword>
<dbReference type="Proteomes" id="UP000214588">
    <property type="component" value="Unassembled WGS sequence"/>
</dbReference>
<protein>
    <submittedName>
        <fullName evidence="2">Uncharacterized protein</fullName>
    </submittedName>
</protein>
<feature type="transmembrane region" description="Helical" evidence="1">
    <location>
        <begin position="9"/>
        <end position="30"/>
    </location>
</feature>
<feature type="transmembrane region" description="Helical" evidence="1">
    <location>
        <begin position="77"/>
        <end position="101"/>
    </location>
</feature>
<evidence type="ECO:0000256" key="1">
    <source>
        <dbReference type="SAM" id="Phobius"/>
    </source>
</evidence>
<accession>A0A226BV17</accession>
<dbReference type="AlphaFoldDB" id="A0A226BV17"/>
<evidence type="ECO:0000313" key="2">
    <source>
        <dbReference type="EMBL" id="OWZ82721.1"/>
    </source>
</evidence>
<evidence type="ECO:0000313" key="3">
    <source>
        <dbReference type="Proteomes" id="UP000214588"/>
    </source>
</evidence>
<dbReference type="EMBL" id="NIQC01000047">
    <property type="protein sequence ID" value="OWZ82721.1"/>
    <property type="molecule type" value="Genomic_DNA"/>
</dbReference>
<proteinExistence type="predicted"/>
<comment type="caution">
    <text evidence="2">The sequence shown here is derived from an EMBL/GenBank/DDBJ whole genome shotgun (WGS) entry which is preliminary data.</text>
</comment>
<keyword evidence="1" id="KW-0472">Membrane</keyword>